<dbReference type="EMBL" id="JBBPFD010000001">
    <property type="protein sequence ID" value="KAK7944442.1"/>
    <property type="molecule type" value="Genomic_DNA"/>
</dbReference>
<name>A0AAW0Q996_9GOBI</name>
<keyword evidence="1" id="KW-0175">Coiled coil</keyword>
<dbReference type="Proteomes" id="UP001460270">
    <property type="component" value="Unassembled WGS sequence"/>
</dbReference>
<evidence type="ECO:0000256" key="1">
    <source>
        <dbReference type="SAM" id="Coils"/>
    </source>
</evidence>
<organism evidence="2 3">
    <name type="scientific">Mugilogobius chulae</name>
    <name type="common">yellowstripe goby</name>
    <dbReference type="NCBI Taxonomy" id="88201"/>
    <lineage>
        <taxon>Eukaryota</taxon>
        <taxon>Metazoa</taxon>
        <taxon>Chordata</taxon>
        <taxon>Craniata</taxon>
        <taxon>Vertebrata</taxon>
        <taxon>Euteleostomi</taxon>
        <taxon>Actinopterygii</taxon>
        <taxon>Neopterygii</taxon>
        <taxon>Teleostei</taxon>
        <taxon>Neoteleostei</taxon>
        <taxon>Acanthomorphata</taxon>
        <taxon>Gobiaria</taxon>
        <taxon>Gobiiformes</taxon>
        <taxon>Gobioidei</taxon>
        <taxon>Gobiidae</taxon>
        <taxon>Gobionellinae</taxon>
        <taxon>Mugilogobius</taxon>
    </lineage>
</organism>
<keyword evidence="3" id="KW-1185">Reference proteome</keyword>
<evidence type="ECO:0000313" key="3">
    <source>
        <dbReference type="Proteomes" id="UP001460270"/>
    </source>
</evidence>
<sequence length="337" mass="39014">MDRLKTQAKLWSQKKLLLESQIKHLCEEQTKILDNLELRLSGSSHNLMSHVVTLKHLHLQEALHRLFVLRHFSLTLQKEMRLSTLSMLRTDGRSLSISEQQGTEFLSELETEAELLQRYLQTVLGNALSHCIINLEPEQQRQLTDPNSEDIKARLSEAAAPSVYLTKDSLTALVDKYYSQLEGAAQRLQQHSRDQQEMQQSSTHILQCVRELNKWSRKFRSVERPHRAQRHKLKLLLQIHRDTHSLFEKVRVKKIKLEIKLEQTKDEMKGAEENFLQELAALARVSLKKRASEAEPDICDHRVDLRELLALNPGLDPALNPSLTPLCPVKIIFRDKT</sequence>
<reference evidence="3" key="1">
    <citation type="submission" date="2024-04" db="EMBL/GenBank/DDBJ databases">
        <title>Salinicola lusitanus LLJ914,a marine bacterium isolated from the Okinawa Trough.</title>
        <authorList>
            <person name="Li J."/>
        </authorList>
    </citation>
    <scope>NUCLEOTIDE SEQUENCE [LARGE SCALE GENOMIC DNA]</scope>
</reference>
<proteinExistence type="predicted"/>
<protein>
    <submittedName>
        <fullName evidence="2">Uncharacterized protein</fullName>
    </submittedName>
</protein>
<accession>A0AAW0Q996</accession>
<comment type="caution">
    <text evidence="2">The sequence shown here is derived from an EMBL/GenBank/DDBJ whole genome shotgun (WGS) entry which is preliminary data.</text>
</comment>
<gene>
    <name evidence="2" type="ORF">WMY93_000170</name>
</gene>
<evidence type="ECO:0000313" key="2">
    <source>
        <dbReference type="EMBL" id="KAK7944442.1"/>
    </source>
</evidence>
<dbReference type="AlphaFoldDB" id="A0AAW0Q996"/>
<feature type="coiled-coil region" evidence="1">
    <location>
        <begin position="247"/>
        <end position="281"/>
    </location>
</feature>